<evidence type="ECO:0000313" key="1">
    <source>
        <dbReference type="EMBL" id="EKO39117.1"/>
    </source>
</evidence>
<proteinExistence type="predicted"/>
<dbReference type="GO" id="GO:0016740">
    <property type="term" value="F:transferase activity"/>
    <property type="evidence" value="ECO:0007669"/>
    <property type="project" value="UniProtKB-KW"/>
</dbReference>
<dbReference type="PATRIC" id="fig|1206767.3.peg.2128"/>
<protein>
    <submittedName>
        <fullName evidence="1">Glycosyltransferase</fullName>
    </submittedName>
</protein>
<dbReference type="Proteomes" id="UP000006272">
    <property type="component" value="Unassembled WGS sequence"/>
</dbReference>
<dbReference type="PANTHER" id="PTHR46656">
    <property type="entry name" value="PUTATIVE-RELATED"/>
    <property type="match status" value="1"/>
</dbReference>
<organism evidence="1 2">
    <name type="scientific">Solidesulfovibrio magneticus str. Maddingley MBC34</name>
    <dbReference type="NCBI Taxonomy" id="1206767"/>
    <lineage>
        <taxon>Bacteria</taxon>
        <taxon>Pseudomonadati</taxon>
        <taxon>Thermodesulfobacteriota</taxon>
        <taxon>Desulfovibrionia</taxon>
        <taxon>Desulfovibrionales</taxon>
        <taxon>Desulfovibrionaceae</taxon>
        <taxon>Solidesulfovibrio</taxon>
    </lineage>
</organism>
<sequence>MSCLKLLGHDLVASPEDADVCVVHSEPGHVKNHLKQWPGLADKPLAGYFVWELERLPRSFEAGVDVVDAVWTCSAFSAAAFAEYARPRGIDTHVLPHVAQRTSPSKEDTAKMHRRLGLAGEPCRRKKPPVFYTVCDTGNARKNFPALLRAFARLPRGAARLVVKQYRLALDLSAIPDVTSVPEALSEGEMAALHALCDCYVSTHRGEAWGLGMSEALSHGNIVLATGWSGNMEYMNADNAVCLGYTLRPIQTEELRALPPAYEAGMRWSDVDEDELVARMTQVVQGRLDPELGSRARASMRRFSRNHVANRLNALLQELAARGKRRR</sequence>
<reference evidence="1 2" key="1">
    <citation type="submission" date="2012-07" db="EMBL/GenBank/DDBJ databases">
        <title>Draft genome sequence of Desulfovibrio magneticus str. Maddingley MBC34 obtained from a metagenomic sequence of a methanogenic enrichment isolated from coal-seam formation water in Victoria, Australia.</title>
        <authorList>
            <person name="Greenfield P."/>
            <person name="Hendry P."/>
            <person name="Li D."/>
            <person name="Rosewarne C.P."/>
            <person name="Tran-Dinh N."/>
            <person name="Elbourne L.D.H."/>
            <person name="Paulsen I.T."/>
            <person name="Midgley D.J."/>
        </authorList>
    </citation>
    <scope>NUCLEOTIDE SEQUENCE [LARGE SCALE GENOMIC DNA]</scope>
    <source>
        <strain evidence="2">Maddingley MBC34</strain>
    </source>
</reference>
<dbReference type="AlphaFoldDB" id="K6FKQ1"/>
<dbReference type="Gene3D" id="3.40.50.2000">
    <property type="entry name" value="Glycogen Phosphorylase B"/>
    <property type="match status" value="1"/>
</dbReference>
<keyword evidence="1" id="KW-0808">Transferase</keyword>
<dbReference type="EMBL" id="ALAO01000171">
    <property type="protein sequence ID" value="EKO39117.1"/>
    <property type="molecule type" value="Genomic_DNA"/>
</dbReference>
<accession>K6FKQ1</accession>
<name>K6FKQ1_9BACT</name>
<dbReference type="PANTHER" id="PTHR46656:SF3">
    <property type="entry name" value="PUTATIVE-RELATED"/>
    <property type="match status" value="1"/>
</dbReference>
<dbReference type="SUPFAM" id="SSF53756">
    <property type="entry name" value="UDP-Glycosyltransferase/glycogen phosphorylase"/>
    <property type="match status" value="1"/>
</dbReference>
<evidence type="ECO:0000313" key="2">
    <source>
        <dbReference type="Proteomes" id="UP000006272"/>
    </source>
</evidence>
<gene>
    <name evidence="1" type="ORF">B193_2184</name>
</gene>
<comment type="caution">
    <text evidence="1">The sequence shown here is derived from an EMBL/GenBank/DDBJ whole genome shotgun (WGS) entry which is preliminary data.</text>
</comment>